<dbReference type="Pfam" id="PF14497">
    <property type="entry name" value="GST_C_3"/>
    <property type="match status" value="1"/>
</dbReference>
<reference evidence="4 5" key="1">
    <citation type="journal article" date="2018" name="PLoS Genet.">
        <title>Repeat elements organise 3D genome structure and mediate transcription in the filamentous fungus Epichloe festucae.</title>
        <authorList>
            <person name="Winter D.J."/>
            <person name="Ganley A.R.D."/>
            <person name="Young C.A."/>
            <person name="Liachko I."/>
            <person name="Schardl C.L."/>
            <person name="Dupont P.Y."/>
            <person name="Berry D."/>
            <person name="Ram A."/>
            <person name="Scott B."/>
            <person name="Cox M.P."/>
        </authorList>
    </citation>
    <scope>NUCLEOTIDE SEQUENCE [LARGE SCALE GENOMIC DNA]</scope>
    <source>
        <strain evidence="4 5">Fl1</strain>
    </source>
</reference>
<sequence length="1148" mass="127627">MSADQLPKIKLYWLNFSRSQRIVWLLEELEIPYEVEVFHRDKETLLAPPELEQIHPLGKSPVISITPPGHGEKPVILAESGFMTQYLVDHVPAGQKLIPKQWREGRENTLGGETEEWLRYAYYMHYAEGSLMPFLVFALVISRLKSPQVPFFVRPITYIIANRIIAMFVYPNIKKHLAFINEQLATSGGKYLCGQTLSAADILMSFPLIAGSGRFDELGSWEGASWKNEFPKVAEYVQVLEAEPGYKRSVEKIEAIDGKFEASLHGAVAWFSSPATDSGVEQAAFSQQTAQGSQRRPPPSRKSANSSPFKRQPRNKFYRSSAVALFNDVVQRSGTTASGSSASSFEAAKLPFASSITGQAQPVAASALDEWQITAKMEEISEMLVGPQEKLRLFQNDIWPLVKELRGHIPKHLYISTTKFLRDKCDAVAEQGLTRTSLALSKMLATVGKWDLDVRNELVLNLCHILVDTKHTSAERHAVLEELLDMWKHLSQLKRPSQMHHHSGQQFVLPAVDEITNDIYAASFPWKKNELVAERNSVWTSPTTRALASIFVQFRPEQSRELIPGLLATLAVLSDPRLARDGSQIKAAPLLNLVSKALELQPADDSYVNDVFASETRFPSAKLAELQSYVAAQWPRAMELVLRKDSVGRQGRSSSLEHKPSSHSHSSSSHSGLAIFHKQLRAAYESRNTGAVVFIWQNLRARLAQTPDLGRQLREDPAFLDFFVFVWCAFRRSKKLQETLDVMQQVQIQPTVRTYTNMMHGWKLCKDAERIEALWQKLVDSGLKLDAVIWTERISGLIEAGKPQAGIYALAEMQGMWKKAVASKGDAEGAVSIAIQPTIEVVNAALKGLIALDRRAANEVLSWAGREGIEPNIRTFNILIRESFRSSRSSSPEDVKSLLRAMKSQGVEPDGATFTIIVEELLGSLESASAAEQVHVVEQILTDIKAAGLRANLETYGKMLYAVSSLANGGADEAIAAVQQHMRADGFSATSHMVTILIERALSRDPLPSDTGATIRALLQEHRLSNIGQGDQTLWERVMSAHAVTGDVPAAMDVFGQLARAGRPVTSLPCLSDLLKALLADRNAKTIADAKEVVRVVLNHKLEKAAVEGEFLERDDRYWRHHFWFLAKENGLIDGASVPPELDRTPRG</sequence>
<dbReference type="Gene3D" id="3.40.30.10">
    <property type="entry name" value="Glutaredoxin"/>
    <property type="match status" value="1"/>
</dbReference>
<dbReference type="CDD" id="cd03189">
    <property type="entry name" value="GST_C_GTT1_like"/>
    <property type="match status" value="1"/>
</dbReference>
<dbReference type="InterPro" id="IPR036282">
    <property type="entry name" value="Glutathione-S-Trfase_C_sf"/>
</dbReference>
<dbReference type="SFLD" id="SFLDS00019">
    <property type="entry name" value="Glutathione_Transferase_(cytos"/>
    <property type="match status" value="1"/>
</dbReference>
<dbReference type="InterPro" id="IPR040079">
    <property type="entry name" value="Glutathione_S-Trfase"/>
</dbReference>
<protein>
    <recommendedName>
        <fullName evidence="3">GST N-terminal domain-containing protein</fullName>
    </recommendedName>
</protein>
<evidence type="ECO:0000313" key="4">
    <source>
        <dbReference type="EMBL" id="QPG95702.1"/>
    </source>
</evidence>
<evidence type="ECO:0000313" key="5">
    <source>
        <dbReference type="Proteomes" id="UP000594364"/>
    </source>
</evidence>
<dbReference type="InterPro" id="IPR036249">
    <property type="entry name" value="Thioredoxin-like_sf"/>
</dbReference>
<feature type="region of interest" description="Disordered" evidence="2">
    <location>
        <begin position="651"/>
        <end position="670"/>
    </location>
</feature>
<evidence type="ECO:0000256" key="2">
    <source>
        <dbReference type="SAM" id="MobiDB-lite"/>
    </source>
</evidence>
<gene>
    <name evidence="4" type="ORF">C2857_001755</name>
</gene>
<dbReference type="Pfam" id="PF13409">
    <property type="entry name" value="GST_N_2"/>
    <property type="match status" value="1"/>
</dbReference>
<dbReference type="CDD" id="cd03046">
    <property type="entry name" value="GST_N_GTT1_like"/>
    <property type="match status" value="1"/>
</dbReference>
<feature type="compositionally biased region" description="Polar residues" evidence="2">
    <location>
        <begin position="284"/>
        <end position="294"/>
    </location>
</feature>
<dbReference type="PANTHER" id="PTHR44051">
    <property type="entry name" value="GLUTATHIONE S-TRANSFERASE-RELATED"/>
    <property type="match status" value="1"/>
</dbReference>
<dbReference type="PANTHER" id="PTHR44051:SF9">
    <property type="entry name" value="GLUTATHIONE S-TRANSFERASE 1"/>
    <property type="match status" value="1"/>
</dbReference>
<dbReference type="Gene3D" id="1.25.40.10">
    <property type="entry name" value="Tetratricopeptide repeat domain"/>
    <property type="match status" value="2"/>
</dbReference>
<feature type="domain" description="GST N-terminal" evidence="3">
    <location>
        <begin position="6"/>
        <end position="95"/>
    </location>
</feature>
<dbReference type="EMBL" id="CP031386">
    <property type="protein sequence ID" value="QPG95702.1"/>
    <property type="molecule type" value="Genomic_DNA"/>
</dbReference>
<name>A0A7S9KNC1_EPIFF</name>
<dbReference type="AlphaFoldDB" id="A0A7S9KNC1"/>
<dbReference type="InterPro" id="IPR004046">
    <property type="entry name" value="GST_C"/>
</dbReference>
<keyword evidence="5" id="KW-1185">Reference proteome</keyword>
<dbReference type="Gene3D" id="1.20.1050.10">
    <property type="match status" value="1"/>
</dbReference>
<dbReference type="PROSITE" id="PS50404">
    <property type="entry name" value="GST_NTER"/>
    <property type="match status" value="1"/>
</dbReference>
<dbReference type="SFLD" id="SFLDG00358">
    <property type="entry name" value="Main_(cytGST)"/>
    <property type="match status" value="1"/>
</dbReference>
<dbReference type="InterPro" id="IPR011990">
    <property type="entry name" value="TPR-like_helical_dom_sf"/>
</dbReference>
<dbReference type="OrthoDB" id="185373at2759"/>
<dbReference type="SUPFAM" id="SSF47616">
    <property type="entry name" value="GST C-terminal domain-like"/>
    <property type="match status" value="1"/>
</dbReference>
<comment type="similarity">
    <text evidence="1">Belongs to the GST superfamily.</text>
</comment>
<dbReference type="SUPFAM" id="SSF52833">
    <property type="entry name" value="Thioredoxin-like"/>
    <property type="match status" value="1"/>
</dbReference>
<accession>A0A7S9KNC1</accession>
<dbReference type="Proteomes" id="UP000594364">
    <property type="component" value="Chromosome 2"/>
</dbReference>
<organism evidence="4 5">
    <name type="scientific">Epichloe festucae (strain Fl1)</name>
    <dbReference type="NCBI Taxonomy" id="877507"/>
    <lineage>
        <taxon>Eukaryota</taxon>
        <taxon>Fungi</taxon>
        <taxon>Dikarya</taxon>
        <taxon>Ascomycota</taxon>
        <taxon>Pezizomycotina</taxon>
        <taxon>Sordariomycetes</taxon>
        <taxon>Hypocreomycetidae</taxon>
        <taxon>Hypocreales</taxon>
        <taxon>Clavicipitaceae</taxon>
        <taxon>Epichloe</taxon>
    </lineage>
</organism>
<evidence type="ECO:0000256" key="1">
    <source>
        <dbReference type="ARBA" id="ARBA00007409"/>
    </source>
</evidence>
<proteinExistence type="inferred from homology"/>
<evidence type="ECO:0000259" key="3">
    <source>
        <dbReference type="PROSITE" id="PS50404"/>
    </source>
</evidence>
<dbReference type="InterPro" id="IPR004045">
    <property type="entry name" value="Glutathione_S-Trfase_N"/>
</dbReference>
<feature type="region of interest" description="Disordered" evidence="2">
    <location>
        <begin position="281"/>
        <end position="312"/>
    </location>
</feature>